<keyword evidence="3" id="KW-1185">Reference proteome</keyword>
<dbReference type="InterPro" id="IPR010664">
    <property type="entry name" value="LipoPS_assembly_LptC-rel"/>
</dbReference>
<dbReference type="Pfam" id="PF06835">
    <property type="entry name" value="LptC"/>
    <property type="match status" value="1"/>
</dbReference>
<reference evidence="2 3" key="1">
    <citation type="submission" date="2015-07" db="EMBL/GenBank/DDBJ databases">
        <authorList>
            <person name="Noorani M."/>
        </authorList>
    </citation>
    <scope>NUCLEOTIDE SEQUENCE [LARGE SCALE GENOMIC DNA]</scope>
    <source>
        <strain evidence="2 3">CECT 5088</strain>
    </source>
</reference>
<keyword evidence="1" id="KW-0472">Membrane</keyword>
<dbReference type="RefSeq" id="WP_082429870.1">
    <property type="nucleotide sequence ID" value="NZ_CANMUL010000004.1"/>
</dbReference>
<dbReference type="OrthoDB" id="7871110at2"/>
<dbReference type="STRING" id="282197.SAMN04488517_101686"/>
<accession>A0A0M6XRG0</accession>
<name>A0A0M6XRG0_9RHOB</name>
<feature type="transmembrane region" description="Helical" evidence="1">
    <location>
        <begin position="20"/>
        <end position="40"/>
    </location>
</feature>
<protein>
    <submittedName>
        <fullName evidence="2">Lipopolysaccharide-assembly, LptC-related</fullName>
    </submittedName>
</protein>
<keyword evidence="1" id="KW-1133">Transmembrane helix</keyword>
<keyword evidence="1" id="KW-0812">Transmembrane</keyword>
<organism evidence="2 3">
    <name type="scientific">Jannaschia rubra</name>
    <dbReference type="NCBI Taxonomy" id="282197"/>
    <lineage>
        <taxon>Bacteria</taxon>
        <taxon>Pseudomonadati</taxon>
        <taxon>Pseudomonadota</taxon>
        <taxon>Alphaproteobacteria</taxon>
        <taxon>Rhodobacterales</taxon>
        <taxon>Roseobacteraceae</taxon>
        <taxon>Jannaschia</taxon>
    </lineage>
</organism>
<dbReference type="GO" id="GO:0015221">
    <property type="term" value="F:lipopolysaccharide transmembrane transporter activity"/>
    <property type="evidence" value="ECO:0007669"/>
    <property type="project" value="InterPro"/>
</dbReference>
<dbReference type="GO" id="GO:0005886">
    <property type="term" value="C:plasma membrane"/>
    <property type="evidence" value="ECO:0007669"/>
    <property type="project" value="InterPro"/>
</dbReference>
<dbReference type="Proteomes" id="UP000048908">
    <property type="component" value="Unassembled WGS sequence"/>
</dbReference>
<sequence length="206" mass="21866">MTAMQTAYRPRGLHSRIVRLATLILPVAALVLLSTLFLVARRVNPEDAIPFAEVDVSERARDQQLTAPRFTGLSQDGTAYDFVADRALPDPVDPRRMSAMTVRLDLADPAGGRSTVVADTAEVDTGARTLAVEGDVRVDTSAGYSLRAGRLQGSLDRLDILGDGPITGEGPLGTIRAGGLRIDEDEGGAARLVFTGGVDLLYVPPK</sequence>
<dbReference type="NCBIfam" id="TIGR04409">
    <property type="entry name" value="LptC_YrbK"/>
    <property type="match status" value="1"/>
</dbReference>
<evidence type="ECO:0000313" key="3">
    <source>
        <dbReference type="Proteomes" id="UP000048908"/>
    </source>
</evidence>
<evidence type="ECO:0000256" key="1">
    <source>
        <dbReference type="SAM" id="Phobius"/>
    </source>
</evidence>
<evidence type="ECO:0000313" key="2">
    <source>
        <dbReference type="EMBL" id="CTQ32751.1"/>
    </source>
</evidence>
<gene>
    <name evidence="2" type="ORF">JAN5088_01523</name>
</gene>
<dbReference type="EMBL" id="CXPG01000014">
    <property type="protein sequence ID" value="CTQ32751.1"/>
    <property type="molecule type" value="Genomic_DNA"/>
</dbReference>
<dbReference type="AlphaFoldDB" id="A0A0M6XRG0"/>
<proteinExistence type="predicted"/>
<dbReference type="InterPro" id="IPR026265">
    <property type="entry name" value="LptC"/>
</dbReference>